<keyword evidence="3" id="KW-1185">Reference proteome</keyword>
<organism evidence="2 3">
    <name type="scientific">Dryococelus australis</name>
    <dbReference type="NCBI Taxonomy" id="614101"/>
    <lineage>
        <taxon>Eukaryota</taxon>
        <taxon>Metazoa</taxon>
        <taxon>Ecdysozoa</taxon>
        <taxon>Arthropoda</taxon>
        <taxon>Hexapoda</taxon>
        <taxon>Insecta</taxon>
        <taxon>Pterygota</taxon>
        <taxon>Neoptera</taxon>
        <taxon>Polyneoptera</taxon>
        <taxon>Phasmatodea</taxon>
        <taxon>Verophasmatodea</taxon>
        <taxon>Anareolatae</taxon>
        <taxon>Phasmatidae</taxon>
        <taxon>Eurycanthinae</taxon>
        <taxon>Dryococelus</taxon>
    </lineage>
</organism>
<comment type="caution">
    <text evidence="2">The sequence shown here is derived from an EMBL/GenBank/DDBJ whole genome shotgun (WGS) entry which is preliminary data.</text>
</comment>
<dbReference type="Pfam" id="PF13843">
    <property type="entry name" value="DDE_Tnp_1_7"/>
    <property type="match status" value="1"/>
</dbReference>
<accession>A0ABQ9GUV3</accession>
<dbReference type="InterPro" id="IPR052638">
    <property type="entry name" value="PiggyBac_TE-derived"/>
</dbReference>
<dbReference type="Proteomes" id="UP001159363">
    <property type="component" value="Chromosome 8"/>
</dbReference>
<evidence type="ECO:0000313" key="3">
    <source>
        <dbReference type="Proteomes" id="UP001159363"/>
    </source>
</evidence>
<gene>
    <name evidence="2" type="ORF">PR048_023698</name>
</gene>
<evidence type="ECO:0000259" key="1">
    <source>
        <dbReference type="Pfam" id="PF13843"/>
    </source>
</evidence>
<proteinExistence type="predicted"/>
<sequence length="258" mass="30172">MIGSYEVTAAEREKFIIFSCGLEQVMLALPCLEELNIKKQRKDRTLPRWKKCDTFEKVILSSSLDPLAVRCPELALEDPFEVFLKILPEQYLEYVARMTSLYAHQKGFEFDEDWKDIAEDLDIPLVPKVMPRNKFREIKTYLHFMDSTELGKIQPIFEELNKNLQQFGIFHKDLSINESMVPYYGYHSCKMFIRGKRIRSGPIAREHSSLRKADKHFVESRDHGRCVNCGKMLVSSAKSVERRCIFTVFHFIMDSSNV</sequence>
<name>A0ABQ9GUV3_9NEOP</name>
<dbReference type="InterPro" id="IPR029526">
    <property type="entry name" value="PGBD"/>
</dbReference>
<protein>
    <recommendedName>
        <fullName evidence="1">PiggyBac transposable element-derived protein domain-containing protein</fullName>
    </recommendedName>
</protein>
<dbReference type="PANTHER" id="PTHR47055">
    <property type="entry name" value="DDE_TNP_1_7 DOMAIN-CONTAINING PROTEIN"/>
    <property type="match status" value="1"/>
</dbReference>
<dbReference type="EMBL" id="JARBHB010000009">
    <property type="protein sequence ID" value="KAJ8875797.1"/>
    <property type="molecule type" value="Genomic_DNA"/>
</dbReference>
<reference evidence="2 3" key="1">
    <citation type="submission" date="2023-02" db="EMBL/GenBank/DDBJ databases">
        <title>LHISI_Scaffold_Assembly.</title>
        <authorList>
            <person name="Stuart O.P."/>
            <person name="Cleave R."/>
            <person name="Magrath M.J.L."/>
            <person name="Mikheyev A.S."/>
        </authorList>
    </citation>
    <scope>NUCLEOTIDE SEQUENCE [LARGE SCALE GENOMIC DNA]</scope>
    <source>
        <strain evidence="2">Daus_M_001</strain>
        <tissue evidence="2">Leg muscle</tissue>
    </source>
</reference>
<evidence type="ECO:0000313" key="2">
    <source>
        <dbReference type="EMBL" id="KAJ8875797.1"/>
    </source>
</evidence>
<feature type="domain" description="PiggyBac transposable element-derived protein" evidence="1">
    <location>
        <begin position="118"/>
        <end position="201"/>
    </location>
</feature>
<dbReference type="PANTHER" id="PTHR47055:SF3">
    <property type="entry name" value="PHORBOL-ESTER_DAG-TYPE DOMAIN-CONTAINING PROTEIN"/>
    <property type="match status" value="1"/>
</dbReference>